<organism evidence="7 8">
    <name type="scientific">Vibrio agarilyticus</name>
    <dbReference type="NCBI Taxonomy" id="2726741"/>
    <lineage>
        <taxon>Bacteria</taxon>
        <taxon>Pseudomonadati</taxon>
        <taxon>Pseudomonadota</taxon>
        <taxon>Gammaproteobacteria</taxon>
        <taxon>Vibrionales</taxon>
        <taxon>Vibrionaceae</taxon>
        <taxon>Vibrio</taxon>
    </lineage>
</organism>
<dbReference type="InterPro" id="IPR011006">
    <property type="entry name" value="CheY-like_superfamily"/>
</dbReference>
<keyword evidence="8" id="KW-1185">Reference proteome</keyword>
<comment type="caution">
    <text evidence="7">The sequence shown here is derived from an EMBL/GenBank/DDBJ whole genome shotgun (WGS) entry which is preliminary data.</text>
</comment>
<dbReference type="RefSeq" id="WP_168836376.1">
    <property type="nucleotide sequence ID" value="NZ_JABAIK010000008.1"/>
</dbReference>
<evidence type="ECO:0000259" key="6">
    <source>
        <dbReference type="PROSITE" id="PS50110"/>
    </source>
</evidence>
<dbReference type="InterPro" id="IPR036457">
    <property type="entry name" value="PPM-type-like_dom_sf"/>
</dbReference>
<keyword evidence="5" id="KW-0597">Phosphoprotein</keyword>
<feature type="domain" description="Response regulatory" evidence="6">
    <location>
        <begin position="21"/>
        <end position="135"/>
    </location>
</feature>
<keyword evidence="1" id="KW-0902">Two-component regulatory system</keyword>
<name>A0A7X8TR79_9VIBR</name>
<dbReference type="AlphaFoldDB" id="A0A7X8TR79"/>
<evidence type="ECO:0000256" key="4">
    <source>
        <dbReference type="ARBA" id="ARBA00023163"/>
    </source>
</evidence>
<keyword evidence="4" id="KW-0804">Transcription</keyword>
<keyword evidence="2" id="KW-0805">Transcription regulation</keyword>
<dbReference type="InterPro" id="IPR039420">
    <property type="entry name" value="WalR-like"/>
</dbReference>
<dbReference type="PANTHER" id="PTHR48111">
    <property type="entry name" value="REGULATOR OF RPOS"/>
    <property type="match status" value="1"/>
</dbReference>
<evidence type="ECO:0000256" key="1">
    <source>
        <dbReference type="ARBA" id="ARBA00023012"/>
    </source>
</evidence>
<reference evidence="7 8" key="1">
    <citation type="submission" date="2020-04" db="EMBL/GenBank/DDBJ databases">
        <title>Vibrio sp. SM6, a novel species isolated from seawater.</title>
        <authorList>
            <person name="Wang X."/>
        </authorList>
    </citation>
    <scope>NUCLEOTIDE SEQUENCE [LARGE SCALE GENOMIC DNA]</scope>
    <source>
        <strain evidence="7 8">SM6</strain>
    </source>
</reference>
<dbReference type="GO" id="GO:0000976">
    <property type="term" value="F:transcription cis-regulatory region binding"/>
    <property type="evidence" value="ECO:0007669"/>
    <property type="project" value="TreeGrafter"/>
</dbReference>
<proteinExistence type="predicted"/>
<dbReference type="Pfam" id="PF00072">
    <property type="entry name" value="Response_reg"/>
    <property type="match status" value="1"/>
</dbReference>
<evidence type="ECO:0000256" key="3">
    <source>
        <dbReference type="ARBA" id="ARBA00023125"/>
    </source>
</evidence>
<dbReference type="Proteomes" id="UP000535589">
    <property type="component" value="Unassembled WGS sequence"/>
</dbReference>
<dbReference type="FunFam" id="3.40.50.2300:FF:000301">
    <property type="entry name" value="Response regulator receiver"/>
    <property type="match status" value="1"/>
</dbReference>
<dbReference type="Gene3D" id="3.60.40.10">
    <property type="entry name" value="PPM-type phosphatase domain"/>
    <property type="match status" value="1"/>
</dbReference>
<feature type="modified residue" description="4-aspartylphosphate" evidence="5">
    <location>
        <position position="70"/>
    </location>
</feature>
<dbReference type="GO" id="GO:0000156">
    <property type="term" value="F:phosphorelay response regulator activity"/>
    <property type="evidence" value="ECO:0007669"/>
    <property type="project" value="TreeGrafter"/>
</dbReference>
<dbReference type="GO" id="GO:0006355">
    <property type="term" value="P:regulation of DNA-templated transcription"/>
    <property type="evidence" value="ECO:0007669"/>
    <property type="project" value="TreeGrafter"/>
</dbReference>
<dbReference type="Gene3D" id="3.40.50.2300">
    <property type="match status" value="1"/>
</dbReference>
<evidence type="ECO:0000256" key="5">
    <source>
        <dbReference type="PROSITE-ProRule" id="PRU00169"/>
    </source>
</evidence>
<accession>A0A7X8TR79</accession>
<dbReference type="SMART" id="SM00448">
    <property type="entry name" value="REC"/>
    <property type="match status" value="1"/>
</dbReference>
<dbReference type="GO" id="GO:0032993">
    <property type="term" value="C:protein-DNA complex"/>
    <property type="evidence" value="ECO:0007669"/>
    <property type="project" value="TreeGrafter"/>
</dbReference>
<dbReference type="EMBL" id="JABAIK010000008">
    <property type="protein sequence ID" value="NLS13289.1"/>
    <property type="molecule type" value="Genomic_DNA"/>
</dbReference>
<sequence>MLKADKRVIVDSVGRAPIPTKILVVDDDPIFRRVTGAYLEKQGYRVYQADNGLSALEQLRAHVPDLVLCDLAMPILDGIEFAEEVSIQYPSLPLIVVSATDEMSDVAKALRYGIKDFLAKPITDFRHLSEAIESTLRETFDNNANPRDFASEWFRVDGGGEMPDEQELHWHLQYLQQHPNAARDLLRALAPERESQLGSWQCSYRLLQPADIMPLVFDYRWLASGQYLFYLVDSNSAKGDAAATSLLIRALFDDYVRHLRSGAADLRELLDVIEKGMHCSESAGQVNALIGVGDLPRGTMAMLPAGLDSQWSVGDQRQVISGGYALGDGCLDNPIYTELELGSKAILSLSDVGQTNFALTIRQTETPS</sequence>
<gene>
    <name evidence="7" type="ORF">HGP28_10335</name>
</gene>
<dbReference type="SUPFAM" id="SSF52172">
    <property type="entry name" value="CheY-like"/>
    <property type="match status" value="1"/>
</dbReference>
<dbReference type="InterPro" id="IPR001789">
    <property type="entry name" value="Sig_transdc_resp-reg_receiver"/>
</dbReference>
<keyword evidence="3" id="KW-0238">DNA-binding</keyword>
<evidence type="ECO:0000256" key="2">
    <source>
        <dbReference type="ARBA" id="ARBA00023015"/>
    </source>
</evidence>
<dbReference type="PROSITE" id="PS50110">
    <property type="entry name" value="RESPONSE_REGULATORY"/>
    <property type="match status" value="1"/>
</dbReference>
<evidence type="ECO:0000313" key="7">
    <source>
        <dbReference type="EMBL" id="NLS13289.1"/>
    </source>
</evidence>
<dbReference type="GO" id="GO:0005829">
    <property type="term" value="C:cytosol"/>
    <property type="evidence" value="ECO:0007669"/>
    <property type="project" value="TreeGrafter"/>
</dbReference>
<dbReference type="PANTHER" id="PTHR48111:SF22">
    <property type="entry name" value="REGULATOR OF RPOS"/>
    <property type="match status" value="1"/>
</dbReference>
<protein>
    <submittedName>
        <fullName evidence="7">Response regulator</fullName>
    </submittedName>
</protein>
<evidence type="ECO:0000313" key="8">
    <source>
        <dbReference type="Proteomes" id="UP000535589"/>
    </source>
</evidence>